<evidence type="ECO:0000256" key="1">
    <source>
        <dbReference type="SAM" id="Phobius"/>
    </source>
</evidence>
<keyword evidence="1" id="KW-0472">Membrane</keyword>
<gene>
    <name evidence="2" type="ORF">PJIAN_3733</name>
</gene>
<dbReference type="Proteomes" id="UP000076586">
    <property type="component" value="Unassembled WGS sequence"/>
</dbReference>
<reference evidence="3" key="2">
    <citation type="journal article" date="2017" name="Genome Announc.">
        <title>Draft genome sequence of Paludibacter jiangxiensis NM7(T), a propionate-producing fermentative bacterium.</title>
        <authorList>
            <person name="Qiu Y.-L."/>
            <person name="Tourlousse D.M."/>
            <person name="Matsuura N."/>
            <person name="Ohashi A."/>
            <person name="Sekiguchi Y."/>
        </authorList>
    </citation>
    <scope>NUCLEOTIDE SEQUENCE [LARGE SCALE GENOMIC DNA]</scope>
    <source>
        <strain evidence="3">NM7</strain>
    </source>
</reference>
<evidence type="ECO:0000313" key="3">
    <source>
        <dbReference type="Proteomes" id="UP000076586"/>
    </source>
</evidence>
<keyword evidence="3" id="KW-1185">Reference proteome</keyword>
<proteinExistence type="predicted"/>
<reference evidence="3" key="1">
    <citation type="submission" date="2016-04" db="EMBL/GenBank/DDBJ databases">
        <title>Draft genome sequence of Paludibacter jiangxiensis strain NM7.</title>
        <authorList>
            <person name="Qiu Y."/>
            <person name="Matsuura N."/>
            <person name="Ohashi A."/>
            <person name="Tourlousse M.D."/>
            <person name="Sekiguchi Y."/>
        </authorList>
    </citation>
    <scope>NUCLEOTIDE SEQUENCE [LARGE SCALE GENOMIC DNA]</scope>
    <source>
        <strain evidence="3">NM7</strain>
    </source>
</reference>
<protein>
    <submittedName>
        <fullName evidence="2">Uncharacterized protein</fullName>
    </submittedName>
</protein>
<dbReference type="EMBL" id="BDCR01000003">
    <property type="protein sequence ID" value="GAT63404.1"/>
    <property type="molecule type" value="Genomic_DNA"/>
</dbReference>
<evidence type="ECO:0000313" key="2">
    <source>
        <dbReference type="EMBL" id="GAT63404.1"/>
    </source>
</evidence>
<sequence length="46" mass="5406">MLKSALKAKNKYVVKDYYTIVLRYSISKLAISIYFIFQISSWVPSK</sequence>
<comment type="caution">
    <text evidence="2">The sequence shown here is derived from an EMBL/GenBank/DDBJ whole genome shotgun (WGS) entry which is preliminary data.</text>
</comment>
<feature type="transmembrane region" description="Helical" evidence="1">
    <location>
        <begin position="21"/>
        <end position="43"/>
    </location>
</feature>
<keyword evidence="1" id="KW-1133">Transmembrane helix</keyword>
<dbReference type="AlphaFoldDB" id="A0A161L8G0"/>
<organism evidence="2 3">
    <name type="scientific">Paludibacter jiangxiensis</name>
    <dbReference type="NCBI Taxonomy" id="681398"/>
    <lineage>
        <taxon>Bacteria</taxon>
        <taxon>Pseudomonadati</taxon>
        <taxon>Bacteroidota</taxon>
        <taxon>Bacteroidia</taxon>
        <taxon>Bacteroidales</taxon>
        <taxon>Paludibacteraceae</taxon>
        <taxon>Paludibacter</taxon>
    </lineage>
</organism>
<accession>A0A161L8G0</accession>
<keyword evidence="1" id="KW-0812">Transmembrane</keyword>
<name>A0A161L8G0_9BACT</name>